<dbReference type="RefSeq" id="WP_188932628.1">
    <property type="nucleotide sequence ID" value="NZ_BMJC01000003.1"/>
</dbReference>
<dbReference type="Gene3D" id="2.60.120.10">
    <property type="entry name" value="Jelly Rolls"/>
    <property type="match status" value="1"/>
</dbReference>
<evidence type="ECO:0000313" key="2">
    <source>
        <dbReference type="EMBL" id="GGB02968.1"/>
    </source>
</evidence>
<reference evidence="2" key="2">
    <citation type="submission" date="2020-09" db="EMBL/GenBank/DDBJ databases">
        <authorList>
            <person name="Sun Q."/>
            <person name="Zhou Y."/>
        </authorList>
    </citation>
    <scope>NUCLEOTIDE SEQUENCE</scope>
    <source>
        <strain evidence="2">CGMCC 1.15448</strain>
    </source>
</reference>
<dbReference type="PROSITE" id="PS50042">
    <property type="entry name" value="CNMP_BINDING_3"/>
    <property type="match status" value="1"/>
</dbReference>
<evidence type="ECO:0000259" key="1">
    <source>
        <dbReference type="PROSITE" id="PS50042"/>
    </source>
</evidence>
<dbReference type="SUPFAM" id="SSF51206">
    <property type="entry name" value="cAMP-binding domain-like"/>
    <property type="match status" value="1"/>
</dbReference>
<dbReference type="InterPro" id="IPR018490">
    <property type="entry name" value="cNMP-bd_dom_sf"/>
</dbReference>
<evidence type="ECO:0000313" key="3">
    <source>
        <dbReference type="Proteomes" id="UP000607559"/>
    </source>
</evidence>
<dbReference type="AlphaFoldDB" id="A0A8J2UDX0"/>
<dbReference type="Proteomes" id="UP000607559">
    <property type="component" value="Unassembled WGS sequence"/>
</dbReference>
<gene>
    <name evidence="2" type="ORF">GCM10011511_27830</name>
</gene>
<name>A0A8J2UDX0_9BACT</name>
<accession>A0A8J2UDX0</accession>
<dbReference type="InterPro" id="IPR014710">
    <property type="entry name" value="RmlC-like_jellyroll"/>
</dbReference>
<comment type="caution">
    <text evidence="2">The sequence shown here is derived from an EMBL/GenBank/DDBJ whole genome shotgun (WGS) entry which is preliminary data.</text>
</comment>
<dbReference type="InterPro" id="IPR000595">
    <property type="entry name" value="cNMP-bd_dom"/>
</dbReference>
<organism evidence="2 3">
    <name type="scientific">Puia dinghuensis</name>
    <dbReference type="NCBI Taxonomy" id="1792502"/>
    <lineage>
        <taxon>Bacteria</taxon>
        <taxon>Pseudomonadati</taxon>
        <taxon>Bacteroidota</taxon>
        <taxon>Chitinophagia</taxon>
        <taxon>Chitinophagales</taxon>
        <taxon>Chitinophagaceae</taxon>
        <taxon>Puia</taxon>
    </lineage>
</organism>
<protein>
    <submittedName>
        <fullName evidence="2">Cyclic nucleotide-binding protein</fullName>
    </submittedName>
</protein>
<dbReference type="EMBL" id="BMJC01000003">
    <property type="protein sequence ID" value="GGB02968.1"/>
    <property type="molecule type" value="Genomic_DNA"/>
</dbReference>
<reference evidence="2" key="1">
    <citation type="journal article" date="2014" name="Int. J. Syst. Evol. Microbiol.">
        <title>Complete genome sequence of Corynebacterium casei LMG S-19264T (=DSM 44701T), isolated from a smear-ripened cheese.</title>
        <authorList>
            <consortium name="US DOE Joint Genome Institute (JGI-PGF)"/>
            <person name="Walter F."/>
            <person name="Albersmeier A."/>
            <person name="Kalinowski J."/>
            <person name="Ruckert C."/>
        </authorList>
    </citation>
    <scope>NUCLEOTIDE SEQUENCE</scope>
    <source>
        <strain evidence="2">CGMCC 1.15448</strain>
    </source>
</reference>
<sequence>MPLNPDPFLPLFTHIRKFVALDDGEAAALTRGLRCKKLKKKDFLLKEGQVCTSNYFVLKGCLRMYFIREDGVEHIIQFAIENWWITDFQSLDWQQSSRFHIQAIETTEVAILDRRTAPTLCARLPQFDHYLRLIVQRAFAAAQQNLFFLYTFSGEERYHHFNDAFPEFVQRIPQYMVASYLGFTPEFISKIKTRRK</sequence>
<feature type="domain" description="Cyclic nucleotide-binding" evidence="1">
    <location>
        <begin position="17"/>
        <end position="116"/>
    </location>
</feature>
<proteinExistence type="predicted"/>
<dbReference type="Pfam" id="PF00027">
    <property type="entry name" value="cNMP_binding"/>
    <property type="match status" value="1"/>
</dbReference>
<keyword evidence="3" id="KW-1185">Reference proteome</keyword>